<reference evidence="9 10" key="1">
    <citation type="submission" date="2016-07" db="EMBL/GenBank/DDBJ databases">
        <title>Enhancement of antibiotic productionsby engineered nitrateutilization in actinobacteria.</title>
        <authorList>
            <person name="Meng S.C."/>
        </authorList>
    </citation>
    <scope>NUCLEOTIDE SEQUENCE [LARGE SCALE GENOMIC DNA]</scope>
    <source>
        <strain evidence="9 10">NRRL 2936</strain>
    </source>
</reference>
<feature type="compositionally biased region" description="Gly residues" evidence="8">
    <location>
        <begin position="341"/>
        <end position="350"/>
    </location>
</feature>
<evidence type="ECO:0000256" key="4">
    <source>
        <dbReference type="ARBA" id="ARBA00022692"/>
    </source>
</evidence>
<dbReference type="PANTHER" id="PTHR43386">
    <property type="entry name" value="OLIGOPEPTIDE TRANSPORT SYSTEM PERMEASE PROTEIN APPC"/>
    <property type="match status" value="1"/>
</dbReference>
<proteinExistence type="inferred from homology"/>
<evidence type="ECO:0000256" key="1">
    <source>
        <dbReference type="ARBA" id="ARBA00004651"/>
    </source>
</evidence>
<feature type="transmembrane region" description="Helical" evidence="7">
    <location>
        <begin position="193"/>
        <end position="214"/>
    </location>
</feature>
<dbReference type="CDD" id="cd06261">
    <property type="entry name" value="TM_PBP2"/>
    <property type="match status" value="1"/>
</dbReference>
<evidence type="ECO:0000256" key="2">
    <source>
        <dbReference type="ARBA" id="ARBA00022448"/>
    </source>
</evidence>
<name>A0A1B1MJD3_STRLN</name>
<accession>A0A1B1MJD3</accession>
<keyword evidence="3" id="KW-1003">Cell membrane</keyword>
<organism evidence="9 10">
    <name type="scientific">Streptomyces lincolnensis</name>
    <dbReference type="NCBI Taxonomy" id="1915"/>
    <lineage>
        <taxon>Bacteria</taxon>
        <taxon>Bacillati</taxon>
        <taxon>Actinomycetota</taxon>
        <taxon>Actinomycetes</taxon>
        <taxon>Kitasatosporales</taxon>
        <taxon>Streptomycetaceae</taxon>
        <taxon>Streptomyces</taxon>
    </lineage>
</organism>
<feature type="transmembrane region" description="Helical" evidence="7">
    <location>
        <begin position="234"/>
        <end position="257"/>
    </location>
</feature>
<evidence type="ECO:0000313" key="10">
    <source>
        <dbReference type="Proteomes" id="UP000092598"/>
    </source>
</evidence>
<dbReference type="InterPro" id="IPR000515">
    <property type="entry name" value="MetI-like"/>
</dbReference>
<feature type="region of interest" description="Disordered" evidence="8">
    <location>
        <begin position="303"/>
        <end position="350"/>
    </location>
</feature>
<dbReference type="PROSITE" id="PS50928">
    <property type="entry name" value="ABC_TM1"/>
    <property type="match status" value="1"/>
</dbReference>
<dbReference type="SUPFAM" id="SSF161098">
    <property type="entry name" value="MetI-like"/>
    <property type="match status" value="1"/>
</dbReference>
<feature type="transmembrane region" description="Helical" evidence="7">
    <location>
        <begin position="72"/>
        <end position="97"/>
    </location>
</feature>
<keyword evidence="4 7" id="KW-0812">Transmembrane</keyword>
<keyword evidence="6 7" id="KW-0472">Membrane</keyword>
<keyword evidence="10" id="KW-1185">Reference proteome</keyword>
<evidence type="ECO:0000256" key="8">
    <source>
        <dbReference type="SAM" id="MobiDB-lite"/>
    </source>
</evidence>
<evidence type="ECO:0000256" key="5">
    <source>
        <dbReference type="ARBA" id="ARBA00022989"/>
    </source>
</evidence>
<dbReference type="PATRIC" id="fig|1915.4.peg.7162"/>
<keyword evidence="2 7" id="KW-0813">Transport</keyword>
<evidence type="ECO:0000256" key="3">
    <source>
        <dbReference type="ARBA" id="ARBA00022475"/>
    </source>
</evidence>
<dbReference type="PANTHER" id="PTHR43386:SF25">
    <property type="entry name" value="PEPTIDE ABC TRANSPORTER PERMEASE PROTEIN"/>
    <property type="match status" value="1"/>
</dbReference>
<sequence>MRTQGPARSRFLLGTVIVAVPLALALLGPVFAGDPGPRAVSFTLGGGHWLGTDFVGRDVWQQVLHGGRTVVLTALAATALAYLVAVPVGLVSAVTHARRLEDLLMRPLDVLLAVPSLLLILLVASVFTPGAVGLALLVALVNVPDAARIVRAAAGEAAARPAVEALRMQGETWWRVAVGYVGRATVRTLAADAGVRLTGVLYLVSTAAFLGVGVAPDAADWAVMVDRNRTGLMVQPWAVVVPALLIVALTTGTNLLFDAVLGARRDVPRGVVGRLRVRCGWSRSSPRPIGALRNRFLRKGGGIHEPRRGCRRRRTSQVAGRDRRSCPCRRGEPAGAIRQGGRSGGGVRER</sequence>
<dbReference type="Proteomes" id="UP000092598">
    <property type="component" value="Chromosome"/>
</dbReference>
<feature type="transmembrane region" description="Helical" evidence="7">
    <location>
        <begin position="117"/>
        <end position="141"/>
    </location>
</feature>
<dbReference type="GO" id="GO:0055085">
    <property type="term" value="P:transmembrane transport"/>
    <property type="evidence" value="ECO:0007669"/>
    <property type="project" value="InterPro"/>
</dbReference>
<dbReference type="EMBL" id="CP016438">
    <property type="protein sequence ID" value="ANS68711.1"/>
    <property type="molecule type" value="Genomic_DNA"/>
</dbReference>
<dbReference type="InterPro" id="IPR035906">
    <property type="entry name" value="MetI-like_sf"/>
</dbReference>
<protein>
    <submittedName>
        <fullName evidence="9">ABC transport protein membrane</fullName>
    </submittedName>
</protein>
<dbReference type="KEGG" id="sls:SLINC_6487"/>
<dbReference type="InterPro" id="IPR050366">
    <property type="entry name" value="BP-dependent_transpt_permease"/>
</dbReference>
<dbReference type="Pfam" id="PF00528">
    <property type="entry name" value="BPD_transp_1"/>
    <property type="match status" value="1"/>
</dbReference>
<dbReference type="STRING" id="1915.SLINC_6487"/>
<dbReference type="AlphaFoldDB" id="A0A1B1MJD3"/>
<feature type="compositionally biased region" description="Basic and acidic residues" evidence="8">
    <location>
        <begin position="320"/>
        <end position="332"/>
    </location>
</feature>
<evidence type="ECO:0000256" key="7">
    <source>
        <dbReference type="RuleBase" id="RU363032"/>
    </source>
</evidence>
<keyword evidence="5 7" id="KW-1133">Transmembrane helix</keyword>
<evidence type="ECO:0000256" key="6">
    <source>
        <dbReference type="ARBA" id="ARBA00023136"/>
    </source>
</evidence>
<dbReference type="GO" id="GO:0005886">
    <property type="term" value="C:plasma membrane"/>
    <property type="evidence" value="ECO:0007669"/>
    <property type="project" value="UniProtKB-SubCell"/>
</dbReference>
<comment type="subcellular location">
    <subcellularLocation>
        <location evidence="1 7">Cell membrane</location>
        <topology evidence="1 7">Multi-pass membrane protein</topology>
    </subcellularLocation>
</comment>
<evidence type="ECO:0000313" key="9">
    <source>
        <dbReference type="EMBL" id="ANS68711.1"/>
    </source>
</evidence>
<comment type="similarity">
    <text evidence="7">Belongs to the binding-protein-dependent transport system permease family.</text>
</comment>
<gene>
    <name evidence="9" type="ORF">SLINC_6487</name>
</gene>